<evidence type="ECO:0000313" key="2">
    <source>
        <dbReference type="EMBL" id="EDW07447.1"/>
    </source>
</evidence>
<proteinExistence type="predicted"/>
<dbReference type="InParanoid" id="B4L4G9"/>
<feature type="region of interest" description="Disordered" evidence="1">
    <location>
        <begin position="40"/>
        <end position="97"/>
    </location>
</feature>
<reference evidence="2 3" key="1">
    <citation type="journal article" date="2007" name="Nature">
        <title>Evolution of genes and genomes on the Drosophila phylogeny.</title>
        <authorList>
            <consortium name="Drosophila 12 Genomes Consortium"/>
            <person name="Clark A.G."/>
            <person name="Eisen M.B."/>
            <person name="Smith D.R."/>
            <person name="Bergman C.M."/>
            <person name="Oliver B."/>
            <person name="Markow T.A."/>
            <person name="Kaufman T.C."/>
            <person name="Kellis M."/>
            <person name="Gelbart W."/>
            <person name="Iyer V.N."/>
            <person name="Pollard D.A."/>
            <person name="Sackton T.B."/>
            <person name="Larracuente A.M."/>
            <person name="Singh N.D."/>
            <person name="Abad J.P."/>
            <person name="Abt D.N."/>
            <person name="Adryan B."/>
            <person name="Aguade M."/>
            <person name="Akashi H."/>
            <person name="Anderson W.W."/>
            <person name="Aquadro C.F."/>
            <person name="Ardell D.H."/>
            <person name="Arguello R."/>
            <person name="Artieri C.G."/>
            <person name="Barbash D.A."/>
            <person name="Barker D."/>
            <person name="Barsanti P."/>
            <person name="Batterham P."/>
            <person name="Batzoglou S."/>
            <person name="Begun D."/>
            <person name="Bhutkar A."/>
            <person name="Blanco E."/>
            <person name="Bosak S.A."/>
            <person name="Bradley R.K."/>
            <person name="Brand A.D."/>
            <person name="Brent M.R."/>
            <person name="Brooks A.N."/>
            <person name="Brown R.H."/>
            <person name="Butlin R.K."/>
            <person name="Caggese C."/>
            <person name="Calvi B.R."/>
            <person name="Bernardo de Carvalho A."/>
            <person name="Caspi A."/>
            <person name="Castrezana S."/>
            <person name="Celniker S.E."/>
            <person name="Chang J.L."/>
            <person name="Chapple C."/>
            <person name="Chatterji S."/>
            <person name="Chinwalla A."/>
            <person name="Civetta A."/>
            <person name="Clifton S.W."/>
            <person name="Comeron J.M."/>
            <person name="Costello J.C."/>
            <person name="Coyne J.A."/>
            <person name="Daub J."/>
            <person name="David R.G."/>
            <person name="Delcher A.L."/>
            <person name="Delehaunty K."/>
            <person name="Do C.B."/>
            <person name="Ebling H."/>
            <person name="Edwards K."/>
            <person name="Eickbush T."/>
            <person name="Evans J.D."/>
            <person name="Filipski A."/>
            <person name="Findeiss S."/>
            <person name="Freyhult E."/>
            <person name="Fulton L."/>
            <person name="Fulton R."/>
            <person name="Garcia A.C."/>
            <person name="Gardiner A."/>
            <person name="Garfield D.A."/>
            <person name="Garvin B.E."/>
            <person name="Gibson G."/>
            <person name="Gilbert D."/>
            <person name="Gnerre S."/>
            <person name="Godfrey J."/>
            <person name="Good R."/>
            <person name="Gotea V."/>
            <person name="Gravely B."/>
            <person name="Greenberg A.J."/>
            <person name="Griffiths-Jones S."/>
            <person name="Gross S."/>
            <person name="Guigo R."/>
            <person name="Gustafson E.A."/>
            <person name="Haerty W."/>
            <person name="Hahn M.W."/>
            <person name="Halligan D.L."/>
            <person name="Halpern A.L."/>
            <person name="Halter G.M."/>
            <person name="Han M.V."/>
            <person name="Heger A."/>
            <person name="Hillier L."/>
            <person name="Hinrichs A.S."/>
            <person name="Holmes I."/>
            <person name="Hoskins R.A."/>
            <person name="Hubisz M.J."/>
            <person name="Hultmark D."/>
            <person name="Huntley M.A."/>
            <person name="Jaffe D.B."/>
            <person name="Jagadeeshan S."/>
            <person name="Jeck W.R."/>
            <person name="Johnson J."/>
            <person name="Jones C.D."/>
            <person name="Jordan W.C."/>
            <person name="Karpen G.H."/>
            <person name="Kataoka E."/>
            <person name="Keightley P.D."/>
            <person name="Kheradpour P."/>
            <person name="Kirkness E.F."/>
            <person name="Koerich L.B."/>
            <person name="Kristiansen K."/>
            <person name="Kudrna D."/>
            <person name="Kulathinal R.J."/>
            <person name="Kumar S."/>
            <person name="Kwok R."/>
            <person name="Lander E."/>
            <person name="Langley C.H."/>
            <person name="Lapoint R."/>
            <person name="Lazzaro B.P."/>
            <person name="Lee S.J."/>
            <person name="Levesque L."/>
            <person name="Li R."/>
            <person name="Lin C.F."/>
            <person name="Lin M.F."/>
            <person name="Lindblad-Toh K."/>
            <person name="Llopart A."/>
            <person name="Long M."/>
            <person name="Low L."/>
            <person name="Lozovsky E."/>
            <person name="Lu J."/>
            <person name="Luo M."/>
            <person name="Machado C.A."/>
            <person name="Makalowski W."/>
            <person name="Marzo M."/>
            <person name="Matsuda M."/>
            <person name="Matzkin L."/>
            <person name="McAllister B."/>
            <person name="McBride C.S."/>
            <person name="McKernan B."/>
            <person name="McKernan K."/>
            <person name="Mendez-Lago M."/>
            <person name="Minx P."/>
            <person name="Mollenhauer M.U."/>
            <person name="Montooth K."/>
            <person name="Mount S.M."/>
            <person name="Mu X."/>
            <person name="Myers E."/>
            <person name="Negre B."/>
            <person name="Newfeld S."/>
            <person name="Nielsen R."/>
            <person name="Noor M.A."/>
            <person name="O'Grady P."/>
            <person name="Pachter L."/>
            <person name="Papaceit M."/>
            <person name="Parisi M.J."/>
            <person name="Parisi M."/>
            <person name="Parts L."/>
            <person name="Pedersen J.S."/>
            <person name="Pesole G."/>
            <person name="Phillippy A.M."/>
            <person name="Ponting C.P."/>
            <person name="Pop M."/>
            <person name="Porcelli D."/>
            <person name="Powell J.R."/>
            <person name="Prohaska S."/>
            <person name="Pruitt K."/>
            <person name="Puig M."/>
            <person name="Quesneville H."/>
            <person name="Ram K.R."/>
            <person name="Rand D."/>
            <person name="Rasmussen M.D."/>
            <person name="Reed L.K."/>
            <person name="Reenan R."/>
            <person name="Reily A."/>
            <person name="Remington K.A."/>
            <person name="Rieger T.T."/>
            <person name="Ritchie M.G."/>
            <person name="Robin C."/>
            <person name="Rogers Y.H."/>
            <person name="Rohde C."/>
            <person name="Rozas J."/>
            <person name="Rubenfield M.J."/>
            <person name="Ruiz A."/>
            <person name="Russo S."/>
            <person name="Salzberg S.L."/>
            <person name="Sanchez-Gracia A."/>
            <person name="Saranga D.J."/>
            <person name="Sato H."/>
            <person name="Schaeffer S.W."/>
            <person name="Schatz M.C."/>
            <person name="Schlenke T."/>
            <person name="Schwartz R."/>
            <person name="Segarra C."/>
            <person name="Singh R.S."/>
            <person name="Sirot L."/>
            <person name="Sirota M."/>
            <person name="Sisneros N.B."/>
            <person name="Smith C.D."/>
            <person name="Smith T.F."/>
            <person name="Spieth J."/>
            <person name="Stage D.E."/>
            <person name="Stark A."/>
            <person name="Stephan W."/>
            <person name="Strausberg R.L."/>
            <person name="Strempel S."/>
            <person name="Sturgill D."/>
            <person name="Sutton G."/>
            <person name="Sutton G.G."/>
            <person name="Tao W."/>
            <person name="Teichmann S."/>
            <person name="Tobari Y.N."/>
            <person name="Tomimura Y."/>
            <person name="Tsolas J.M."/>
            <person name="Valente V.L."/>
            <person name="Venter E."/>
            <person name="Venter J.C."/>
            <person name="Vicario S."/>
            <person name="Vieira F.G."/>
            <person name="Vilella A.J."/>
            <person name="Villasante A."/>
            <person name="Walenz B."/>
            <person name="Wang J."/>
            <person name="Wasserman M."/>
            <person name="Watts T."/>
            <person name="Wilson D."/>
            <person name="Wilson R.K."/>
            <person name="Wing R.A."/>
            <person name="Wolfner M.F."/>
            <person name="Wong A."/>
            <person name="Wong G.K."/>
            <person name="Wu C.I."/>
            <person name="Wu G."/>
            <person name="Yamamoto D."/>
            <person name="Yang H.P."/>
            <person name="Yang S.P."/>
            <person name="Yorke J.A."/>
            <person name="Yoshida K."/>
            <person name="Zdobnov E."/>
            <person name="Zhang P."/>
            <person name="Zhang Y."/>
            <person name="Zimin A.V."/>
            <person name="Baldwin J."/>
            <person name="Abdouelleil A."/>
            <person name="Abdulkadir J."/>
            <person name="Abebe A."/>
            <person name="Abera B."/>
            <person name="Abreu J."/>
            <person name="Acer S.C."/>
            <person name="Aftuck L."/>
            <person name="Alexander A."/>
            <person name="An P."/>
            <person name="Anderson E."/>
            <person name="Anderson S."/>
            <person name="Arachi H."/>
            <person name="Azer M."/>
            <person name="Bachantsang P."/>
            <person name="Barry A."/>
            <person name="Bayul T."/>
            <person name="Berlin A."/>
            <person name="Bessette D."/>
            <person name="Bloom T."/>
            <person name="Blye J."/>
            <person name="Boguslavskiy L."/>
            <person name="Bonnet C."/>
            <person name="Boukhgalter B."/>
            <person name="Bourzgui I."/>
            <person name="Brown A."/>
            <person name="Cahill P."/>
            <person name="Channer S."/>
            <person name="Cheshatsang Y."/>
            <person name="Chuda L."/>
            <person name="Citroen M."/>
            <person name="Collymore A."/>
            <person name="Cooke P."/>
            <person name="Costello M."/>
            <person name="D'Aco K."/>
            <person name="Daza R."/>
            <person name="De Haan G."/>
            <person name="DeGray S."/>
            <person name="DeMaso C."/>
            <person name="Dhargay N."/>
            <person name="Dooley K."/>
            <person name="Dooley E."/>
            <person name="Doricent M."/>
            <person name="Dorje P."/>
            <person name="Dorjee K."/>
            <person name="Dupes A."/>
            <person name="Elong R."/>
            <person name="Falk J."/>
            <person name="Farina A."/>
            <person name="Faro S."/>
            <person name="Ferguson D."/>
            <person name="Fisher S."/>
            <person name="Foley C.D."/>
            <person name="Franke A."/>
            <person name="Friedrich D."/>
            <person name="Gadbois L."/>
            <person name="Gearin G."/>
            <person name="Gearin C.R."/>
            <person name="Giannoukos G."/>
            <person name="Goode T."/>
            <person name="Graham J."/>
            <person name="Grandbois E."/>
            <person name="Grewal S."/>
            <person name="Gyaltsen K."/>
            <person name="Hafez N."/>
            <person name="Hagos B."/>
            <person name="Hall J."/>
            <person name="Henson C."/>
            <person name="Hollinger A."/>
            <person name="Honan T."/>
            <person name="Huard M.D."/>
            <person name="Hughes L."/>
            <person name="Hurhula B."/>
            <person name="Husby M.E."/>
            <person name="Kamat A."/>
            <person name="Kanga B."/>
            <person name="Kashin S."/>
            <person name="Khazanovich D."/>
            <person name="Kisner P."/>
            <person name="Lance K."/>
            <person name="Lara M."/>
            <person name="Lee W."/>
            <person name="Lennon N."/>
            <person name="Letendre F."/>
            <person name="LeVine R."/>
            <person name="Lipovsky A."/>
            <person name="Liu X."/>
            <person name="Liu J."/>
            <person name="Liu S."/>
            <person name="Lokyitsang T."/>
            <person name="Lokyitsang Y."/>
            <person name="Lubonja R."/>
            <person name="Lui A."/>
            <person name="MacDonald P."/>
            <person name="Magnisalis V."/>
            <person name="Maru K."/>
            <person name="Matthews C."/>
            <person name="McCusker W."/>
            <person name="McDonough S."/>
            <person name="Mehta T."/>
            <person name="Meldrim J."/>
            <person name="Meneus L."/>
            <person name="Mihai O."/>
            <person name="Mihalev A."/>
            <person name="Mihova T."/>
            <person name="Mittelman R."/>
            <person name="Mlenga V."/>
            <person name="Montmayeur A."/>
            <person name="Mulrain L."/>
            <person name="Navidi A."/>
            <person name="Naylor J."/>
            <person name="Negash T."/>
            <person name="Nguyen T."/>
            <person name="Nguyen N."/>
            <person name="Nicol R."/>
            <person name="Norbu C."/>
            <person name="Norbu N."/>
            <person name="Novod N."/>
            <person name="O'Neill B."/>
            <person name="Osman S."/>
            <person name="Markiewicz E."/>
            <person name="Oyono O.L."/>
            <person name="Patti C."/>
            <person name="Phunkhang P."/>
            <person name="Pierre F."/>
            <person name="Priest M."/>
            <person name="Raghuraman S."/>
            <person name="Rege F."/>
            <person name="Reyes R."/>
            <person name="Rise C."/>
            <person name="Rogov P."/>
            <person name="Ross K."/>
            <person name="Ryan E."/>
            <person name="Settipalli S."/>
            <person name="Shea T."/>
            <person name="Sherpa N."/>
            <person name="Shi L."/>
            <person name="Shih D."/>
            <person name="Sparrow T."/>
            <person name="Spaulding J."/>
            <person name="Stalker J."/>
            <person name="Stange-Thomann N."/>
            <person name="Stavropoulos S."/>
            <person name="Stone C."/>
            <person name="Strader C."/>
            <person name="Tesfaye S."/>
            <person name="Thomson T."/>
            <person name="Thoulutsang Y."/>
            <person name="Thoulutsang D."/>
            <person name="Topham K."/>
            <person name="Topping I."/>
            <person name="Tsamla T."/>
            <person name="Vassiliev H."/>
            <person name="Vo A."/>
            <person name="Wangchuk T."/>
            <person name="Wangdi T."/>
            <person name="Weiand M."/>
            <person name="Wilkinson J."/>
            <person name="Wilson A."/>
            <person name="Yadav S."/>
            <person name="Young G."/>
            <person name="Yu Q."/>
            <person name="Zembek L."/>
            <person name="Zhong D."/>
            <person name="Zimmer A."/>
            <person name="Zwirko Z."/>
            <person name="Jaffe D.B."/>
            <person name="Alvarez P."/>
            <person name="Brockman W."/>
            <person name="Butler J."/>
            <person name="Chin C."/>
            <person name="Gnerre S."/>
            <person name="Grabherr M."/>
            <person name="Kleber M."/>
            <person name="Mauceli E."/>
            <person name="MacCallum I."/>
        </authorList>
    </citation>
    <scope>NUCLEOTIDE SEQUENCE [LARGE SCALE GENOMIC DNA]</scope>
    <source>
        <strain evidence="3">Tucson 15081-1352.22</strain>
    </source>
</reference>
<evidence type="ECO:0000313" key="3">
    <source>
        <dbReference type="Proteomes" id="UP000009192"/>
    </source>
</evidence>
<feature type="compositionally biased region" description="Polar residues" evidence="1">
    <location>
        <begin position="53"/>
        <end position="69"/>
    </location>
</feature>
<dbReference type="EMBL" id="CH933810">
    <property type="protein sequence ID" value="EDW07447.1"/>
    <property type="molecule type" value="Genomic_DNA"/>
</dbReference>
<dbReference type="Proteomes" id="UP000009192">
    <property type="component" value="Unassembled WGS sequence"/>
</dbReference>
<name>B4L4G9_DROMO</name>
<gene>
    <name evidence="2" type="primary">Dmoj\GI14865</name>
    <name evidence="2" type="ORF">Dmoj_GI14865</name>
</gene>
<dbReference type="KEGG" id="dmo:Dmoj_GI14865"/>
<evidence type="ECO:0000256" key="1">
    <source>
        <dbReference type="SAM" id="MobiDB-lite"/>
    </source>
</evidence>
<dbReference type="AlphaFoldDB" id="B4L4G9"/>
<protein>
    <submittedName>
        <fullName evidence="2">Uncharacterized protein</fullName>
    </submittedName>
</protein>
<feature type="compositionally biased region" description="Low complexity" evidence="1">
    <location>
        <begin position="71"/>
        <end position="86"/>
    </location>
</feature>
<organism evidence="2 3">
    <name type="scientific">Drosophila mojavensis</name>
    <name type="common">Fruit fly</name>
    <dbReference type="NCBI Taxonomy" id="7230"/>
    <lineage>
        <taxon>Eukaryota</taxon>
        <taxon>Metazoa</taxon>
        <taxon>Ecdysozoa</taxon>
        <taxon>Arthropoda</taxon>
        <taxon>Hexapoda</taxon>
        <taxon>Insecta</taxon>
        <taxon>Pterygota</taxon>
        <taxon>Neoptera</taxon>
        <taxon>Endopterygota</taxon>
        <taxon>Diptera</taxon>
        <taxon>Brachycera</taxon>
        <taxon>Muscomorpha</taxon>
        <taxon>Ephydroidea</taxon>
        <taxon>Drosophilidae</taxon>
        <taxon>Drosophila</taxon>
    </lineage>
</organism>
<dbReference type="HOGENOM" id="CLU_2402034_0_0_1"/>
<sequence>MVNECAEDMPFNPFYVGPHPSQACTRTEPAVENVRQCSPISTDTKCPAVSAPGPQSNSSQAAVSQTSKGKTPATPAAAPAAPAAAPCGPYPCNDVRK</sequence>
<keyword evidence="3" id="KW-1185">Reference proteome</keyword>
<dbReference type="PhylomeDB" id="B4L4G9"/>
<dbReference type="OMA" id="CAPYPCY"/>
<accession>B4L4G9</accession>